<evidence type="ECO:0000256" key="1">
    <source>
        <dbReference type="SAM" id="Phobius"/>
    </source>
</evidence>
<keyword evidence="3" id="KW-0808">Transferase</keyword>
<feature type="transmembrane region" description="Helical" evidence="1">
    <location>
        <begin position="83"/>
        <end position="104"/>
    </location>
</feature>
<evidence type="ECO:0000313" key="3">
    <source>
        <dbReference type="EMBL" id="AKG46515.1"/>
    </source>
</evidence>
<evidence type="ECO:0000313" key="4">
    <source>
        <dbReference type="Proteomes" id="UP000034034"/>
    </source>
</evidence>
<feature type="transmembrane region" description="Helical" evidence="1">
    <location>
        <begin position="38"/>
        <end position="63"/>
    </location>
</feature>
<feature type="transmembrane region" description="Helical" evidence="1">
    <location>
        <begin position="7"/>
        <end position="26"/>
    </location>
</feature>
<keyword evidence="1" id="KW-0472">Membrane</keyword>
<accession>A0A0F7G1A1</accession>
<evidence type="ECO:0000259" key="2">
    <source>
        <dbReference type="Pfam" id="PF01757"/>
    </source>
</evidence>
<sequence>MNRLPSLTGLRFPCAAAVFLVHAWLFTEIFTDQNIADAALLLGPLGMTGVSCFFLISGFVLAWTARPGDTPARFWRRRAARIYPNHVVVWAVTLAVLTLTGAAATGEAREGPIPVLPALTNLFLVNTWIPTRDYNAGVNIVTWSLAAEIFCYALLPFILPLLRRVPAHRLWAAAALALAAIWTVPLISLQFQGPPIAEADNVPQWQFWISYMLPAARLPEFVLGALCALLLRAGRRPPLGVPAATASIALCLVPGLALLPFPFIPAAITAAPLALLVLAAAAADLDGHRTWLRHRALVYLGERSFALYLVHWPVILTINQLITAPGHPLPTALAVTALYAACALAAAWLLHRTVEIPLYRRLATPRHRPRGCLQSPACPAASGTAPRCVVESPE</sequence>
<dbReference type="KEGG" id="sxi:SXIM_51310"/>
<dbReference type="PANTHER" id="PTHR23028">
    <property type="entry name" value="ACETYLTRANSFERASE"/>
    <property type="match status" value="1"/>
</dbReference>
<feature type="transmembrane region" description="Helical" evidence="1">
    <location>
        <begin position="263"/>
        <end position="285"/>
    </location>
</feature>
<protein>
    <submittedName>
        <fullName evidence="3">Acyltransferase 3</fullName>
    </submittedName>
</protein>
<feature type="transmembrane region" description="Helical" evidence="1">
    <location>
        <begin position="140"/>
        <end position="159"/>
    </location>
</feature>
<dbReference type="Proteomes" id="UP000034034">
    <property type="component" value="Chromosome"/>
</dbReference>
<dbReference type="InterPro" id="IPR002656">
    <property type="entry name" value="Acyl_transf_3_dom"/>
</dbReference>
<keyword evidence="3" id="KW-0012">Acyltransferase</keyword>
<keyword evidence="1" id="KW-1133">Transmembrane helix</keyword>
<feature type="transmembrane region" description="Helical" evidence="1">
    <location>
        <begin position="171"/>
        <end position="191"/>
    </location>
</feature>
<dbReference type="RefSeq" id="WP_052385217.1">
    <property type="nucleotide sequence ID" value="NZ_CP009922.3"/>
</dbReference>
<feature type="transmembrane region" description="Helical" evidence="1">
    <location>
        <begin position="211"/>
        <end position="231"/>
    </location>
</feature>
<feature type="transmembrane region" description="Helical" evidence="1">
    <location>
        <begin position="329"/>
        <end position="350"/>
    </location>
</feature>
<dbReference type="GO" id="GO:0000271">
    <property type="term" value="P:polysaccharide biosynthetic process"/>
    <property type="evidence" value="ECO:0007669"/>
    <property type="project" value="TreeGrafter"/>
</dbReference>
<reference evidence="3" key="1">
    <citation type="submission" date="2019-08" db="EMBL/GenBank/DDBJ databases">
        <title>Complete genome sequence of a mangrove-derived Streptomyces xiamenensis.</title>
        <authorList>
            <person name="Xu J."/>
        </authorList>
    </citation>
    <scope>NUCLEOTIDE SEQUENCE</scope>
    <source>
        <strain evidence="3">318</strain>
    </source>
</reference>
<organism evidence="3 4">
    <name type="scientific">Streptomyces xiamenensis</name>
    <dbReference type="NCBI Taxonomy" id="408015"/>
    <lineage>
        <taxon>Bacteria</taxon>
        <taxon>Bacillati</taxon>
        <taxon>Actinomycetota</taxon>
        <taxon>Actinomycetes</taxon>
        <taxon>Kitasatosporales</taxon>
        <taxon>Streptomycetaceae</taxon>
        <taxon>Streptomyces</taxon>
    </lineage>
</organism>
<feature type="transmembrane region" description="Helical" evidence="1">
    <location>
        <begin position="238"/>
        <end position="257"/>
    </location>
</feature>
<feature type="domain" description="Acyltransferase 3" evidence="2">
    <location>
        <begin position="6"/>
        <end position="351"/>
    </location>
</feature>
<proteinExistence type="predicted"/>
<dbReference type="AlphaFoldDB" id="A0A0F7G1A1"/>
<dbReference type="InterPro" id="IPR050879">
    <property type="entry name" value="Acyltransferase_3"/>
</dbReference>
<dbReference type="HOGENOM" id="CLU_005679_2_5_11"/>
<gene>
    <name evidence="3" type="ORF">SXIM_51310</name>
</gene>
<dbReference type="GO" id="GO:0016747">
    <property type="term" value="F:acyltransferase activity, transferring groups other than amino-acyl groups"/>
    <property type="evidence" value="ECO:0007669"/>
    <property type="project" value="InterPro"/>
</dbReference>
<name>A0A0F7G1A1_9ACTN</name>
<keyword evidence="1" id="KW-0812">Transmembrane</keyword>
<keyword evidence="4" id="KW-1185">Reference proteome</keyword>
<dbReference type="STRING" id="408015.SXIM_51310"/>
<dbReference type="GO" id="GO:0016020">
    <property type="term" value="C:membrane"/>
    <property type="evidence" value="ECO:0007669"/>
    <property type="project" value="TreeGrafter"/>
</dbReference>
<dbReference type="Pfam" id="PF01757">
    <property type="entry name" value="Acyl_transf_3"/>
    <property type="match status" value="1"/>
</dbReference>
<dbReference type="PANTHER" id="PTHR23028:SF131">
    <property type="entry name" value="BLR2367 PROTEIN"/>
    <property type="match status" value="1"/>
</dbReference>
<feature type="transmembrane region" description="Helical" evidence="1">
    <location>
        <begin position="305"/>
        <end position="323"/>
    </location>
</feature>
<dbReference type="PATRIC" id="fig|408015.6.peg.5195"/>
<dbReference type="EMBL" id="CP009922">
    <property type="protein sequence ID" value="AKG46515.1"/>
    <property type="molecule type" value="Genomic_DNA"/>
</dbReference>